<evidence type="ECO:0000256" key="4">
    <source>
        <dbReference type="ARBA" id="ARBA00022752"/>
    </source>
</evidence>
<dbReference type="GO" id="GO:0044281">
    <property type="term" value="P:small molecule metabolic process"/>
    <property type="evidence" value="ECO:0007669"/>
    <property type="project" value="UniProtKB-ARBA"/>
</dbReference>
<dbReference type="eggNOG" id="COG0183">
    <property type="taxonomic scope" value="Bacteria"/>
</dbReference>
<evidence type="ECO:0000256" key="9">
    <source>
        <dbReference type="RuleBase" id="RU003557"/>
    </source>
</evidence>
<dbReference type="FunFam" id="3.40.47.10:FF:000010">
    <property type="entry name" value="Acetyl-CoA acetyltransferase (Thiolase)"/>
    <property type="match status" value="1"/>
</dbReference>
<dbReference type="InterPro" id="IPR002155">
    <property type="entry name" value="Thiolase"/>
</dbReference>
<keyword evidence="13" id="KW-1185">Reference proteome</keyword>
<dbReference type="InterPro" id="IPR020615">
    <property type="entry name" value="Thiolase_acyl_enz_int_AS"/>
</dbReference>
<gene>
    <name evidence="12" type="ordered locus">Hden_2771</name>
</gene>
<organism evidence="12 13">
    <name type="scientific">Hyphomicrobium denitrificans (strain ATCC 51888 / DSM 1869 / NCIMB 11706 / TK 0415)</name>
    <dbReference type="NCBI Taxonomy" id="582899"/>
    <lineage>
        <taxon>Bacteria</taxon>
        <taxon>Pseudomonadati</taxon>
        <taxon>Pseudomonadota</taxon>
        <taxon>Alphaproteobacteria</taxon>
        <taxon>Hyphomicrobiales</taxon>
        <taxon>Hyphomicrobiaceae</taxon>
        <taxon>Hyphomicrobium</taxon>
    </lineage>
</organism>
<comment type="pathway">
    <text evidence="1">Biopolymer metabolism; poly-(R)-3-hydroxybutanoate biosynthesis.</text>
</comment>
<feature type="active site" description="Proton acceptor" evidence="8">
    <location>
        <position position="382"/>
    </location>
</feature>
<dbReference type="Gene3D" id="3.40.47.10">
    <property type="match status" value="2"/>
</dbReference>
<evidence type="ECO:0000313" key="12">
    <source>
        <dbReference type="EMBL" id="ADJ24567.1"/>
    </source>
</evidence>
<evidence type="ECO:0000256" key="7">
    <source>
        <dbReference type="ARBA" id="ARBA00080155"/>
    </source>
</evidence>
<evidence type="ECO:0000256" key="1">
    <source>
        <dbReference type="ARBA" id="ARBA00004683"/>
    </source>
</evidence>
<dbReference type="PROSITE" id="PS00099">
    <property type="entry name" value="THIOLASE_3"/>
    <property type="match status" value="1"/>
</dbReference>
<evidence type="ECO:0000259" key="11">
    <source>
        <dbReference type="Pfam" id="PF02803"/>
    </source>
</evidence>
<dbReference type="STRING" id="582899.Hden_2771"/>
<feature type="domain" description="Thiolase C-terminal" evidence="11">
    <location>
        <begin position="274"/>
        <end position="394"/>
    </location>
</feature>
<dbReference type="Pfam" id="PF02803">
    <property type="entry name" value="Thiolase_C"/>
    <property type="match status" value="1"/>
</dbReference>
<dbReference type="InterPro" id="IPR020613">
    <property type="entry name" value="Thiolase_CS"/>
</dbReference>
<feature type="domain" description="Thiolase N-terminal" evidence="10">
    <location>
        <begin position="8"/>
        <end position="265"/>
    </location>
</feature>
<proteinExistence type="inferred from homology"/>
<dbReference type="NCBIfam" id="TIGR01930">
    <property type="entry name" value="AcCoA-C-Actrans"/>
    <property type="match status" value="1"/>
</dbReference>
<dbReference type="PROSITE" id="PS00737">
    <property type="entry name" value="THIOLASE_2"/>
    <property type="match status" value="1"/>
</dbReference>
<evidence type="ECO:0000259" key="10">
    <source>
        <dbReference type="Pfam" id="PF00108"/>
    </source>
</evidence>
<keyword evidence="4" id="KW-0583">PHB biosynthesis</keyword>
<comment type="similarity">
    <text evidence="2 9">Belongs to the thiolase-like superfamily. Thiolase family.</text>
</comment>
<dbReference type="Pfam" id="PF00108">
    <property type="entry name" value="Thiolase_N"/>
    <property type="match status" value="1"/>
</dbReference>
<dbReference type="PANTHER" id="PTHR18919">
    <property type="entry name" value="ACETYL-COA C-ACYLTRANSFERASE"/>
    <property type="match status" value="1"/>
</dbReference>
<dbReference type="RefSeq" id="WP_013216726.1">
    <property type="nucleotide sequence ID" value="NC_014313.1"/>
</dbReference>
<keyword evidence="5 9" id="KW-0012">Acyltransferase</keyword>
<dbReference type="PIRSF" id="PIRSF000429">
    <property type="entry name" value="Ac-CoA_Ac_transf"/>
    <property type="match status" value="1"/>
</dbReference>
<dbReference type="Proteomes" id="UP000002033">
    <property type="component" value="Chromosome"/>
</dbReference>
<evidence type="ECO:0000256" key="5">
    <source>
        <dbReference type="ARBA" id="ARBA00023315"/>
    </source>
</evidence>
<protein>
    <recommendedName>
        <fullName evidence="7">Beta-ketothiolase</fullName>
    </recommendedName>
</protein>
<dbReference type="PROSITE" id="PS00098">
    <property type="entry name" value="THIOLASE_1"/>
    <property type="match status" value="1"/>
</dbReference>
<dbReference type="CDD" id="cd00751">
    <property type="entry name" value="thiolase"/>
    <property type="match status" value="1"/>
</dbReference>
<dbReference type="EMBL" id="CP002083">
    <property type="protein sequence ID" value="ADJ24567.1"/>
    <property type="molecule type" value="Genomic_DNA"/>
</dbReference>
<accession>D8JU19</accession>
<dbReference type="OrthoDB" id="9764638at2"/>
<comment type="pathway">
    <text evidence="6">Metabolic intermediate biosynthesis; (R)-mevalonate biosynthesis; (R)-mevalonate from acetyl-CoA: step 1/3.</text>
</comment>
<evidence type="ECO:0000256" key="8">
    <source>
        <dbReference type="PIRSR" id="PIRSR000429-1"/>
    </source>
</evidence>
<feature type="active site" description="Acyl-thioester intermediate" evidence="8">
    <location>
        <position position="92"/>
    </location>
</feature>
<dbReference type="GO" id="GO:0042619">
    <property type="term" value="P:poly-hydroxybutyrate biosynthetic process"/>
    <property type="evidence" value="ECO:0007669"/>
    <property type="project" value="UniProtKB-KW"/>
</dbReference>
<name>D8JU19_HYPDA</name>
<dbReference type="SUPFAM" id="SSF53901">
    <property type="entry name" value="Thiolase-like"/>
    <property type="match status" value="2"/>
</dbReference>
<dbReference type="InterPro" id="IPR016039">
    <property type="entry name" value="Thiolase-like"/>
</dbReference>
<dbReference type="HOGENOM" id="CLU_031026_0_0_5"/>
<evidence type="ECO:0000313" key="13">
    <source>
        <dbReference type="Proteomes" id="UP000002033"/>
    </source>
</evidence>
<dbReference type="InterPro" id="IPR020617">
    <property type="entry name" value="Thiolase_C"/>
</dbReference>
<evidence type="ECO:0000256" key="2">
    <source>
        <dbReference type="ARBA" id="ARBA00010982"/>
    </source>
</evidence>
<dbReference type="GO" id="GO:0003988">
    <property type="term" value="F:acetyl-CoA C-acyltransferase activity"/>
    <property type="evidence" value="ECO:0007669"/>
    <property type="project" value="UniProtKB-ARBA"/>
</dbReference>
<evidence type="ECO:0000256" key="6">
    <source>
        <dbReference type="ARBA" id="ARBA00037924"/>
    </source>
</evidence>
<reference evidence="13" key="1">
    <citation type="journal article" date="2011" name="J. Bacteriol.">
        <title>Genome sequences of eight morphologically diverse alphaproteobacteria.</title>
        <authorList>
            <consortium name="US DOE Joint Genome Institute"/>
            <person name="Brown P.J."/>
            <person name="Kysela D.T."/>
            <person name="Buechlein A."/>
            <person name="Hemmerich C."/>
            <person name="Brun Y.V."/>
        </authorList>
    </citation>
    <scope>NUCLEOTIDE SEQUENCE [LARGE SCALE GENOMIC DNA]</scope>
    <source>
        <strain evidence="13">ATCC 51888 / DSM 1869 / NCIB 11706 / TK 0415</strain>
    </source>
</reference>
<keyword evidence="3 9" id="KW-0808">Transferase</keyword>
<sequence>MSEDSSTIVIASAARTPVGSFNGALASLPASKLGEIAIKAALKRANIQPGDVSEVILGQVLTAAQGQGPARQASVGAGVPVDSPAWSINQICGSGLRAVALGMQQIKTGDAKIVVAGGQESMSQSAHAGHMRDGTKMGDFKLIDTMVKDGLWDAFNNYHMGTTAENVARQWQITREDQDKFAVASQNKAEAARKAGKFKDEITPVTIKTKKGETVVDQDEYIKEGVTIDSIAKLRPAFDPKEGTVTAANASGINDGAAVVVLMTAEEAKKRGIKPLARIVSWATTGVDPSIMGTGPISASKKALEKAGWTIADLDLIEANEAFAAQALAVNKGLGWDTEKVNVNGGAIAIGHPIGASGARILNTLLFEMQRRDAKKGLATLCIGGGMGVALCVARD</sequence>
<dbReference type="KEGG" id="hdn:Hden_2771"/>
<dbReference type="PANTHER" id="PTHR18919:SF107">
    <property type="entry name" value="ACETYL-COA ACETYLTRANSFERASE, CYTOSOLIC"/>
    <property type="match status" value="1"/>
</dbReference>
<dbReference type="InterPro" id="IPR020616">
    <property type="entry name" value="Thiolase_N"/>
</dbReference>
<dbReference type="InterPro" id="IPR020610">
    <property type="entry name" value="Thiolase_AS"/>
</dbReference>
<evidence type="ECO:0000256" key="3">
    <source>
        <dbReference type="ARBA" id="ARBA00022679"/>
    </source>
</evidence>
<feature type="active site" description="Proton acceptor" evidence="8">
    <location>
        <position position="352"/>
    </location>
</feature>
<dbReference type="AlphaFoldDB" id="D8JU19"/>